<feature type="signal peptide" evidence="1">
    <location>
        <begin position="1"/>
        <end position="24"/>
    </location>
</feature>
<feature type="chain" id="PRO_5036172294" description="Lipoprotein" evidence="1">
    <location>
        <begin position="25"/>
        <end position="283"/>
    </location>
</feature>
<dbReference type="Proteomes" id="UP000570010">
    <property type="component" value="Unassembled WGS sequence"/>
</dbReference>
<sequence length="283" mass="32658">MRKTLSLIATFMLVLFLAACNQTAEPVDKQGKEGDKKEETKELTLEEVMEKSIEASESLKSFAVQMDMDSNMKVADESMSFKSNIDMDYIVEPLAVHQNMKLTSIEEEGELEMEIYFTKDGVFVHDPVEQQWSKFPNEMFDQISQLTDQQTNPAEEITNLKEFADDLEFKQDDKNYIILLDASGDKFTEFLQEVLKETMPKDVPLDEQLLKDMKINKLNYEIFVDKKTFYPSALNVDMEMEMAVEGQTLVIEQKLEGNYSKFNEIKEIKVPQEVLDNAVEAEM</sequence>
<comment type="caution">
    <text evidence="3">The sequence shown here is derived from an EMBL/GenBank/DDBJ whole genome shotgun (WGS) entry which is preliminary data.</text>
</comment>
<dbReference type="EMBL" id="JACEIO010000012">
    <property type="protein sequence ID" value="MBA4536881.1"/>
    <property type="molecule type" value="Genomic_DNA"/>
</dbReference>
<dbReference type="Proteomes" id="UP000472971">
    <property type="component" value="Unassembled WGS sequence"/>
</dbReference>
<name>A0A6B3VVG0_9BACI</name>
<reference evidence="2 5" key="2">
    <citation type="submission" date="2020-07" db="EMBL/GenBank/DDBJ databases">
        <authorList>
            <person name="Feng H."/>
        </authorList>
    </citation>
    <scope>NUCLEOTIDE SEQUENCE [LARGE SCALE GENOMIC DNA]</scope>
    <source>
        <strain evidence="5">s-12</strain>
        <strain evidence="2">S-12</strain>
    </source>
</reference>
<organism evidence="3 4">
    <name type="scientific">Bacillus aquiflavi</name>
    <dbReference type="NCBI Taxonomy" id="2672567"/>
    <lineage>
        <taxon>Bacteria</taxon>
        <taxon>Bacillati</taxon>
        <taxon>Bacillota</taxon>
        <taxon>Bacilli</taxon>
        <taxon>Bacillales</taxon>
        <taxon>Bacillaceae</taxon>
        <taxon>Bacillus</taxon>
    </lineage>
</organism>
<dbReference type="PROSITE" id="PS51257">
    <property type="entry name" value="PROKAR_LIPOPROTEIN"/>
    <property type="match status" value="1"/>
</dbReference>
<dbReference type="Pfam" id="PF20316">
    <property type="entry name" value="DUF6612"/>
    <property type="match status" value="1"/>
</dbReference>
<keyword evidence="1" id="KW-0732">Signal</keyword>
<evidence type="ECO:0000313" key="4">
    <source>
        <dbReference type="Proteomes" id="UP000472971"/>
    </source>
</evidence>
<evidence type="ECO:0008006" key="6">
    <source>
        <dbReference type="Google" id="ProtNLM"/>
    </source>
</evidence>
<evidence type="ECO:0000313" key="5">
    <source>
        <dbReference type="Proteomes" id="UP000570010"/>
    </source>
</evidence>
<reference evidence="3 4" key="1">
    <citation type="submission" date="2020-02" db="EMBL/GenBank/DDBJ databases">
        <title>Bacillus aquiflavi sp. nov., isolated from yellow water of strong flavor Chinese baijiu in Yibin region of China.</title>
        <authorList>
            <person name="Xie J."/>
        </authorList>
    </citation>
    <scope>NUCLEOTIDE SEQUENCE [LARGE SCALE GENOMIC DNA]</scope>
    <source>
        <strain evidence="3 4">3H-10</strain>
    </source>
</reference>
<evidence type="ECO:0000313" key="3">
    <source>
        <dbReference type="EMBL" id="NEY81248.1"/>
    </source>
</evidence>
<dbReference type="Gene3D" id="2.50.20.20">
    <property type="match status" value="1"/>
</dbReference>
<dbReference type="RefSeq" id="WP_163241504.1">
    <property type="nucleotide sequence ID" value="NZ_JAAIWN010000012.1"/>
</dbReference>
<keyword evidence="4" id="KW-1185">Reference proteome</keyword>
<evidence type="ECO:0000313" key="2">
    <source>
        <dbReference type="EMBL" id="MBA4536881.1"/>
    </source>
</evidence>
<dbReference type="EMBL" id="JAAIWN010000012">
    <property type="protein sequence ID" value="NEY81248.1"/>
    <property type="molecule type" value="Genomic_DNA"/>
</dbReference>
<gene>
    <name evidence="3" type="ORF">G4D64_06900</name>
    <name evidence="2" type="ORF">H1Z61_06930</name>
</gene>
<protein>
    <recommendedName>
        <fullName evidence="6">Lipoprotein</fullName>
    </recommendedName>
</protein>
<proteinExistence type="predicted"/>
<accession>A0A6B3VVG0</accession>
<dbReference type="InterPro" id="IPR046720">
    <property type="entry name" value="DUF6612"/>
</dbReference>
<evidence type="ECO:0000256" key="1">
    <source>
        <dbReference type="SAM" id="SignalP"/>
    </source>
</evidence>
<dbReference type="AlphaFoldDB" id="A0A6B3VVG0"/>